<dbReference type="SUPFAM" id="SSF51735">
    <property type="entry name" value="NAD(P)-binding Rossmann-fold domains"/>
    <property type="match status" value="1"/>
</dbReference>
<dbReference type="AlphaFoldDB" id="A0A382H8D5"/>
<dbReference type="PANTHER" id="PTHR22981:SF84">
    <property type="entry name" value="3-HYDROXYISOBUTYRATE DEHYDROGENASE"/>
    <property type="match status" value="1"/>
</dbReference>
<keyword evidence="1" id="KW-0560">Oxidoreductase</keyword>
<reference evidence="5" key="1">
    <citation type="submission" date="2018-05" db="EMBL/GenBank/DDBJ databases">
        <authorList>
            <person name="Lanie J.A."/>
            <person name="Ng W.-L."/>
            <person name="Kazmierczak K.M."/>
            <person name="Andrzejewski T.M."/>
            <person name="Davidsen T.M."/>
            <person name="Wayne K.J."/>
            <person name="Tettelin H."/>
            <person name="Glass J.I."/>
            <person name="Rusch D."/>
            <person name="Podicherti R."/>
            <person name="Tsui H.-C.T."/>
            <person name="Winkler M.E."/>
        </authorList>
    </citation>
    <scope>NUCLEOTIDE SEQUENCE</scope>
</reference>
<dbReference type="GO" id="GO:0005739">
    <property type="term" value="C:mitochondrion"/>
    <property type="evidence" value="ECO:0007669"/>
    <property type="project" value="TreeGrafter"/>
</dbReference>
<dbReference type="InterPro" id="IPR015815">
    <property type="entry name" value="HIBADH-related"/>
</dbReference>
<dbReference type="EMBL" id="UINC01059520">
    <property type="protein sequence ID" value="SVB83023.1"/>
    <property type="molecule type" value="Genomic_DNA"/>
</dbReference>
<dbReference type="PIRSF" id="PIRSF000103">
    <property type="entry name" value="HIBADH"/>
    <property type="match status" value="1"/>
</dbReference>
<feature type="domain" description="3-hydroxyisobutyrate dehydrogenase-like NAD-binding" evidence="4">
    <location>
        <begin position="164"/>
        <end position="282"/>
    </location>
</feature>
<organism evidence="5">
    <name type="scientific">marine metagenome</name>
    <dbReference type="NCBI Taxonomy" id="408172"/>
    <lineage>
        <taxon>unclassified sequences</taxon>
        <taxon>metagenomes</taxon>
        <taxon>ecological metagenomes</taxon>
    </lineage>
</organism>
<dbReference type="InterPro" id="IPR036291">
    <property type="entry name" value="NAD(P)-bd_dom_sf"/>
</dbReference>
<keyword evidence="2" id="KW-0520">NAD</keyword>
<dbReference type="InterPro" id="IPR006115">
    <property type="entry name" value="6PGDH_NADP-bd"/>
</dbReference>
<dbReference type="Gene3D" id="3.40.50.720">
    <property type="entry name" value="NAD(P)-binding Rossmann-like Domain"/>
    <property type="match status" value="1"/>
</dbReference>
<evidence type="ECO:0000313" key="5">
    <source>
        <dbReference type="EMBL" id="SVB83023.1"/>
    </source>
</evidence>
<proteinExistence type="predicted"/>
<name>A0A382H8D5_9ZZZZ</name>
<dbReference type="GO" id="GO:0006574">
    <property type="term" value="P:L-valine catabolic process"/>
    <property type="evidence" value="ECO:0007669"/>
    <property type="project" value="TreeGrafter"/>
</dbReference>
<dbReference type="InterPro" id="IPR029154">
    <property type="entry name" value="HIBADH-like_NADP-bd"/>
</dbReference>
<dbReference type="GO" id="GO:0051287">
    <property type="term" value="F:NAD binding"/>
    <property type="evidence" value="ECO:0007669"/>
    <property type="project" value="InterPro"/>
</dbReference>
<gene>
    <name evidence="5" type="ORF">METZ01_LOCUS235877</name>
</gene>
<dbReference type="GO" id="GO:0008442">
    <property type="term" value="F:3-hydroxyisobutyrate dehydrogenase activity"/>
    <property type="evidence" value="ECO:0007669"/>
    <property type="project" value="TreeGrafter"/>
</dbReference>
<protein>
    <recommendedName>
        <fullName evidence="6">3-hydroxyisobutyrate dehydrogenase</fullName>
    </recommendedName>
</protein>
<dbReference type="PANTHER" id="PTHR22981">
    <property type="entry name" value="3-HYDROXYISOBUTYRATE DEHYDROGENASE-RELATED"/>
    <property type="match status" value="1"/>
</dbReference>
<evidence type="ECO:0000256" key="1">
    <source>
        <dbReference type="ARBA" id="ARBA00023002"/>
    </source>
</evidence>
<evidence type="ECO:0000259" key="4">
    <source>
        <dbReference type="Pfam" id="PF14833"/>
    </source>
</evidence>
<dbReference type="Pfam" id="PF14833">
    <property type="entry name" value="NAD_binding_11"/>
    <property type="match status" value="1"/>
</dbReference>
<dbReference type="Gene3D" id="1.10.1040.10">
    <property type="entry name" value="N-(1-d-carboxylethyl)-l-norvaline Dehydrogenase, domain 2"/>
    <property type="match status" value="1"/>
</dbReference>
<evidence type="ECO:0000256" key="2">
    <source>
        <dbReference type="ARBA" id="ARBA00023027"/>
    </source>
</evidence>
<dbReference type="InterPro" id="IPR008927">
    <property type="entry name" value="6-PGluconate_DH-like_C_sf"/>
</dbReference>
<dbReference type="SUPFAM" id="SSF48179">
    <property type="entry name" value="6-phosphogluconate dehydrogenase C-terminal domain-like"/>
    <property type="match status" value="1"/>
</dbReference>
<accession>A0A382H8D5</accession>
<feature type="domain" description="6-phosphogluconate dehydrogenase NADP-binding" evidence="3">
    <location>
        <begin position="2"/>
        <end position="161"/>
    </location>
</feature>
<dbReference type="GO" id="GO:0050661">
    <property type="term" value="F:NADP binding"/>
    <property type="evidence" value="ECO:0007669"/>
    <property type="project" value="InterPro"/>
</dbReference>
<evidence type="ECO:0008006" key="6">
    <source>
        <dbReference type="Google" id="ProtNLM"/>
    </source>
</evidence>
<dbReference type="Pfam" id="PF03446">
    <property type="entry name" value="NAD_binding_2"/>
    <property type="match status" value="1"/>
</dbReference>
<sequence>MKIGFIGLGNVGGKLAGSLVRNGFLLKVNDLNPETAQDLIEKGAGWAETPMELAESSDLIITCLPSPHVVREVMESRNGVLEGFQKGSVWMEMSTTDEQEIRRLGEKVEQIGGTALEAPVSGGCHRAVTGNISIFVGGQRVGFDRVFTALQAMGRKILYVGPLGSASALKVVTNYLASTHLAALGEALMVCKMMGIDLTTAYKGISISSGNSFVHETESQVILNGSYNINFTMDLVCKDTGLFDALGKRLGIPLELSPKIVEIFEDGRKRYGDRAWSSMIVRRLEEACSTNLREPGFPDELIDNSPEVKGEEVHVHG</sequence>
<dbReference type="InterPro" id="IPR013328">
    <property type="entry name" value="6PGD_dom2"/>
</dbReference>
<evidence type="ECO:0000259" key="3">
    <source>
        <dbReference type="Pfam" id="PF03446"/>
    </source>
</evidence>